<evidence type="ECO:0000256" key="1">
    <source>
        <dbReference type="SAM" id="MobiDB-lite"/>
    </source>
</evidence>
<accession>A0AAW2GGM7</accession>
<evidence type="ECO:0000313" key="2">
    <source>
        <dbReference type="EMBL" id="KAL0125999.1"/>
    </source>
</evidence>
<dbReference type="EMBL" id="JADYXP020000004">
    <property type="protein sequence ID" value="KAL0125999.1"/>
    <property type="molecule type" value="Genomic_DNA"/>
</dbReference>
<protein>
    <submittedName>
        <fullName evidence="2">Uncharacterized protein</fullName>
    </submittedName>
</protein>
<keyword evidence="3" id="KW-1185">Reference proteome</keyword>
<name>A0AAW2GGM7_9HYME</name>
<reference evidence="2 3" key="1">
    <citation type="submission" date="2023-03" db="EMBL/GenBank/DDBJ databases">
        <title>High recombination rates correlate with genetic variation in Cardiocondyla obscurior ants.</title>
        <authorList>
            <person name="Errbii M."/>
        </authorList>
    </citation>
    <scope>NUCLEOTIDE SEQUENCE [LARGE SCALE GENOMIC DNA]</scope>
    <source>
        <strain evidence="2">Alpha-2009</strain>
        <tissue evidence="2">Whole body</tissue>
    </source>
</reference>
<gene>
    <name evidence="2" type="ORF">PUN28_004816</name>
</gene>
<evidence type="ECO:0000313" key="3">
    <source>
        <dbReference type="Proteomes" id="UP001430953"/>
    </source>
</evidence>
<feature type="region of interest" description="Disordered" evidence="1">
    <location>
        <begin position="1"/>
        <end position="25"/>
    </location>
</feature>
<comment type="caution">
    <text evidence="2">The sequence shown here is derived from an EMBL/GenBank/DDBJ whole genome shotgun (WGS) entry which is preliminary data.</text>
</comment>
<dbReference type="Proteomes" id="UP001430953">
    <property type="component" value="Unassembled WGS sequence"/>
</dbReference>
<sequence length="92" mass="10532">MRIVKHLHGRSNKRHETTAEGNGRTPWTVRVNWREAAVASSDRTRPTGAAVWRILLPAAKFSRRSLVHFPARAQKVTIWAIFDWSCKQDAGR</sequence>
<organism evidence="2 3">
    <name type="scientific">Cardiocondyla obscurior</name>
    <dbReference type="NCBI Taxonomy" id="286306"/>
    <lineage>
        <taxon>Eukaryota</taxon>
        <taxon>Metazoa</taxon>
        <taxon>Ecdysozoa</taxon>
        <taxon>Arthropoda</taxon>
        <taxon>Hexapoda</taxon>
        <taxon>Insecta</taxon>
        <taxon>Pterygota</taxon>
        <taxon>Neoptera</taxon>
        <taxon>Endopterygota</taxon>
        <taxon>Hymenoptera</taxon>
        <taxon>Apocrita</taxon>
        <taxon>Aculeata</taxon>
        <taxon>Formicoidea</taxon>
        <taxon>Formicidae</taxon>
        <taxon>Myrmicinae</taxon>
        <taxon>Cardiocondyla</taxon>
    </lineage>
</organism>
<feature type="compositionally biased region" description="Basic residues" evidence="1">
    <location>
        <begin position="1"/>
        <end position="13"/>
    </location>
</feature>
<dbReference type="AlphaFoldDB" id="A0AAW2GGM7"/>
<proteinExistence type="predicted"/>